<evidence type="ECO:0000256" key="2">
    <source>
        <dbReference type="SAM" id="SignalP"/>
    </source>
</evidence>
<organism evidence="3 4">
    <name type="scientific">Diaporthe australafricana</name>
    <dbReference type="NCBI Taxonomy" id="127596"/>
    <lineage>
        <taxon>Eukaryota</taxon>
        <taxon>Fungi</taxon>
        <taxon>Dikarya</taxon>
        <taxon>Ascomycota</taxon>
        <taxon>Pezizomycotina</taxon>
        <taxon>Sordariomycetes</taxon>
        <taxon>Sordariomycetidae</taxon>
        <taxon>Diaporthales</taxon>
        <taxon>Diaporthaceae</taxon>
        <taxon>Diaporthe</taxon>
    </lineage>
</organism>
<sequence>MHFQYFALSLLLAFAGAAPTKGSGHTTPTKPGSTTPNKPGDTTPTQSGVTTSTKPEPVPEYMTVATCKAMMDPTKAKKALFWSGCGNKAKNALTNKKDYPYLAGYEVMRGIFKQPWPKDYNTFKDGFKTKDQDTQITADHSFWDACSQALAGLAAAAGGDAYIMMPGTDASKGIDWGDRATSHWAQHEYPIICKGTAVTKLYRLSATDAKVKEDITDLMVAQRTAGKCPPLSKVTGGGEDD</sequence>
<keyword evidence="2" id="KW-0732">Signal</keyword>
<gene>
    <name evidence="3" type="ORF">Daus18300_010424</name>
</gene>
<name>A0ABR3WB14_9PEZI</name>
<feature type="region of interest" description="Disordered" evidence="1">
    <location>
        <begin position="20"/>
        <end position="57"/>
    </location>
</feature>
<proteinExistence type="predicted"/>
<dbReference type="EMBL" id="JAWRVE010000115">
    <property type="protein sequence ID" value="KAL1857081.1"/>
    <property type="molecule type" value="Genomic_DNA"/>
</dbReference>
<feature type="compositionally biased region" description="Polar residues" evidence="1">
    <location>
        <begin position="23"/>
        <end position="37"/>
    </location>
</feature>
<evidence type="ECO:0000313" key="3">
    <source>
        <dbReference type="EMBL" id="KAL1857081.1"/>
    </source>
</evidence>
<protein>
    <submittedName>
        <fullName evidence="3">Uncharacterized protein</fullName>
    </submittedName>
</protein>
<feature type="chain" id="PRO_5045634560" evidence="2">
    <location>
        <begin position="18"/>
        <end position="241"/>
    </location>
</feature>
<evidence type="ECO:0000256" key="1">
    <source>
        <dbReference type="SAM" id="MobiDB-lite"/>
    </source>
</evidence>
<feature type="signal peptide" evidence="2">
    <location>
        <begin position="1"/>
        <end position="17"/>
    </location>
</feature>
<evidence type="ECO:0000313" key="4">
    <source>
        <dbReference type="Proteomes" id="UP001583177"/>
    </source>
</evidence>
<accession>A0ABR3WB14</accession>
<keyword evidence="4" id="KW-1185">Reference proteome</keyword>
<reference evidence="3 4" key="1">
    <citation type="journal article" date="2024" name="IMA Fungus">
        <title>IMA Genome - F19 : A genome assembly and annotation guide to empower mycologists, including annotated draft genome sequences of Ceratocystis pirilliformis, Diaporthe australafricana, Fusarium ophioides, Paecilomyces lecythidis, and Sporothrix stenoceras.</title>
        <authorList>
            <person name="Aylward J."/>
            <person name="Wilson A.M."/>
            <person name="Visagie C.M."/>
            <person name="Spraker J."/>
            <person name="Barnes I."/>
            <person name="Buitendag C."/>
            <person name="Ceriani C."/>
            <person name="Del Mar Angel L."/>
            <person name="du Plessis D."/>
            <person name="Fuchs T."/>
            <person name="Gasser K."/>
            <person name="Kramer D."/>
            <person name="Li W."/>
            <person name="Munsamy K."/>
            <person name="Piso A."/>
            <person name="Price J.L."/>
            <person name="Sonnekus B."/>
            <person name="Thomas C."/>
            <person name="van der Nest A."/>
            <person name="van Dijk A."/>
            <person name="van Heerden A."/>
            <person name="van Vuuren N."/>
            <person name="Yilmaz N."/>
            <person name="Duong T.A."/>
            <person name="van der Merwe N.A."/>
            <person name="Wingfield M.J."/>
            <person name="Wingfield B.D."/>
        </authorList>
    </citation>
    <scope>NUCLEOTIDE SEQUENCE [LARGE SCALE GENOMIC DNA]</scope>
    <source>
        <strain evidence="3 4">CMW 18300</strain>
    </source>
</reference>
<feature type="compositionally biased region" description="Low complexity" evidence="1">
    <location>
        <begin position="42"/>
        <end position="53"/>
    </location>
</feature>
<comment type="caution">
    <text evidence="3">The sequence shown here is derived from an EMBL/GenBank/DDBJ whole genome shotgun (WGS) entry which is preliminary data.</text>
</comment>
<dbReference type="Proteomes" id="UP001583177">
    <property type="component" value="Unassembled WGS sequence"/>
</dbReference>